<reference evidence="8" key="1">
    <citation type="submission" date="2021-05" db="EMBL/GenBank/DDBJ databases">
        <authorList>
            <person name="Pietrasiak N."/>
            <person name="Ward R."/>
            <person name="Stajich J.E."/>
            <person name="Kurbessoian T."/>
        </authorList>
    </citation>
    <scope>NUCLEOTIDE SEQUENCE</scope>
    <source>
        <strain evidence="8">UHER 2000/2452</strain>
    </source>
</reference>
<reference evidence="8" key="2">
    <citation type="journal article" date="2022" name="Microbiol. Resour. Announc.">
        <title>Metagenome Sequencing to Explore Phylogenomics of Terrestrial Cyanobacteria.</title>
        <authorList>
            <person name="Ward R.D."/>
            <person name="Stajich J.E."/>
            <person name="Johansen J.R."/>
            <person name="Huntemann M."/>
            <person name="Clum A."/>
            <person name="Foster B."/>
            <person name="Foster B."/>
            <person name="Roux S."/>
            <person name="Palaniappan K."/>
            <person name="Varghese N."/>
            <person name="Mukherjee S."/>
            <person name="Reddy T.B.K."/>
            <person name="Daum C."/>
            <person name="Copeland A."/>
            <person name="Chen I.A."/>
            <person name="Ivanova N.N."/>
            <person name="Kyrpides N.C."/>
            <person name="Shapiro N."/>
            <person name="Eloe-Fadrosh E.A."/>
            <person name="Pietrasiak N."/>
        </authorList>
    </citation>
    <scope>NUCLEOTIDE SEQUENCE</scope>
    <source>
        <strain evidence="8">UHER 2000/2452</strain>
    </source>
</reference>
<name>A0A951Q5K2_9CYAN</name>
<gene>
    <name evidence="8" type="ORF">KME15_00050</name>
</gene>
<dbReference type="InterPro" id="IPR001626">
    <property type="entry name" value="ABC_TroCD"/>
</dbReference>
<keyword evidence="3 6" id="KW-0812">Transmembrane</keyword>
<evidence type="ECO:0000256" key="3">
    <source>
        <dbReference type="ARBA" id="ARBA00022692"/>
    </source>
</evidence>
<dbReference type="GO" id="GO:0055085">
    <property type="term" value="P:transmembrane transport"/>
    <property type="evidence" value="ECO:0007669"/>
    <property type="project" value="InterPro"/>
</dbReference>
<dbReference type="Proteomes" id="UP000757435">
    <property type="component" value="Unassembled WGS sequence"/>
</dbReference>
<feature type="transmembrane region" description="Helical" evidence="7">
    <location>
        <begin position="211"/>
        <end position="232"/>
    </location>
</feature>
<feature type="transmembrane region" description="Helical" evidence="7">
    <location>
        <begin position="93"/>
        <end position="110"/>
    </location>
</feature>
<sequence>MATERLMFISLTVSSSVLLDIPPFSLNLIQNVQNMLSVDFMQSAFLAGTVLAIVAGLVGYFVVLRHLVFAVEALSHVTFTGALLAAVVGQQPIVGLFGVTALVALAMGLLGNRSARSRDVEVGTVLAWVLGLGVLFLSMYTTTSSGAKGSLGVNILFGSILGLQPQQVQWITIVGTLAIAAILAIARPLLFASVDSDVAAVRGIPVRGLNILFLVLVAISVAAAVPAVGVLLNSALIVTPAAIAQRLVSRPFMALLLSAVIALLFTWVGLTIGFYAPVPISFLMSAIAFLSYVLVATFSRKN</sequence>
<feature type="transmembrane region" description="Helical" evidence="7">
    <location>
        <begin position="43"/>
        <end position="62"/>
    </location>
</feature>
<evidence type="ECO:0000256" key="5">
    <source>
        <dbReference type="ARBA" id="ARBA00023136"/>
    </source>
</evidence>
<evidence type="ECO:0000256" key="6">
    <source>
        <dbReference type="RuleBase" id="RU003943"/>
    </source>
</evidence>
<keyword evidence="5 7" id="KW-0472">Membrane</keyword>
<dbReference type="GO" id="GO:0043190">
    <property type="term" value="C:ATP-binding cassette (ABC) transporter complex"/>
    <property type="evidence" value="ECO:0007669"/>
    <property type="project" value="InterPro"/>
</dbReference>
<accession>A0A951Q5K2</accession>
<comment type="similarity">
    <text evidence="2 6">Belongs to the ABC-3 integral membrane protein family.</text>
</comment>
<comment type="caution">
    <text evidence="8">The sequence shown here is derived from an EMBL/GenBank/DDBJ whole genome shotgun (WGS) entry which is preliminary data.</text>
</comment>
<keyword evidence="4 7" id="KW-1133">Transmembrane helix</keyword>
<evidence type="ECO:0000313" key="9">
    <source>
        <dbReference type="Proteomes" id="UP000757435"/>
    </source>
</evidence>
<evidence type="ECO:0000256" key="2">
    <source>
        <dbReference type="ARBA" id="ARBA00008034"/>
    </source>
</evidence>
<comment type="subcellular location">
    <subcellularLocation>
        <location evidence="6">Cell membrane</location>
        <topology evidence="6">Multi-pass membrane protein</topology>
    </subcellularLocation>
    <subcellularLocation>
        <location evidence="1">Membrane</location>
        <topology evidence="1">Multi-pass membrane protein</topology>
    </subcellularLocation>
</comment>
<evidence type="ECO:0000256" key="4">
    <source>
        <dbReference type="ARBA" id="ARBA00022989"/>
    </source>
</evidence>
<feature type="transmembrane region" description="Helical" evidence="7">
    <location>
        <begin position="67"/>
        <end position="87"/>
    </location>
</feature>
<feature type="transmembrane region" description="Helical" evidence="7">
    <location>
        <begin position="146"/>
        <end position="163"/>
    </location>
</feature>
<feature type="transmembrane region" description="Helical" evidence="7">
    <location>
        <begin position="252"/>
        <end position="274"/>
    </location>
</feature>
<dbReference type="PANTHER" id="PTHR30477">
    <property type="entry name" value="ABC-TRANSPORTER METAL-BINDING PROTEIN"/>
    <property type="match status" value="1"/>
</dbReference>
<dbReference type="EMBL" id="JAHHHD010000001">
    <property type="protein sequence ID" value="MBW4657042.1"/>
    <property type="molecule type" value="Genomic_DNA"/>
</dbReference>
<dbReference type="PANTHER" id="PTHR30477:SF13">
    <property type="entry name" value="IRON TRANSPORT SYSTEM MEMBRANE PROTEIN HI_0360-RELATED"/>
    <property type="match status" value="1"/>
</dbReference>
<proteinExistence type="inferred from homology"/>
<dbReference type="GO" id="GO:0010043">
    <property type="term" value="P:response to zinc ion"/>
    <property type="evidence" value="ECO:0007669"/>
    <property type="project" value="TreeGrafter"/>
</dbReference>
<dbReference type="AlphaFoldDB" id="A0A951Q5K2"/>
<evidence type="ECO:0000256" key="1">
    <source>
        <dbReference type="ARBA" id="ARBA00004141"/>
    </source>
</evidence>
<dbReference type="SUPFAM" id="SSF81345">
    <property type="entry name" value="ABC transporter involved in vitamin B12 uptake, BtuC"/>
    <property type="match status" value="1"/>
</dbReference>
<organism evidence="8 9">
    <name type="scientific">Drouetiella hepatica Uher 2000/2452</name>
    <dbReference type="NCBI Taxonomy" id="904376"/>
    <lineage>
        <taxon>Bacteria</taxon>
        <taxon>Bacillati</taxon>
        <taxon>Cyanobacteriota</taxon>
        <taxon>Cyanophyceae</taxon>
        <taxon>Oculatellales</taxon>
        <taxon>Oculatellaceae</taxon>
        <taxon>Drouetiella</taxon>
    </lineage>
</organism>
<evidence type="ECO:0000313" key="8">
    <source>
        <dbReference type="EMBL" id="MBW4657042.1"/>
    </source>
</evidence>
<dbReference type="Gene3D" id="1.10.3470.10">
    <property type="entry name" value="ABC transporter involved in vitamin B12 uptake, BtuC"/>
    <property type="match status" value="1"/>
</dbReference>
<dbReference type="Pfam" id="PF00950">
    <property type="entry name" value="ABC-3"/>
    <property type="match status" value="1"/>
</dbReference>
<keyword evidence="6" id="KW-0813">Transport</keyword>
<evidence type="ECO:0000256" key="7">
    <source>
        <dbReference type="SAM" id="Phobius"/>
    </source>
</evidence>
<protein>
    <submittedName>
        <fullName evidence="8">Metal ABC transporter permease</fullName>
    </submittedName>
</protein>
<feature type="transmembrane region" description="Helical" evidence="7">
    <location>
        <begin position="170"/>
        <end position="191"/>
    </location>
</feature>
<feature type="transmembrane region" description="Helical" evidence="7">
    <location>
        <begin position="280"/>
        <end position="298"/>
    </location>
</feature>
<feature type="transmembrane region" description="Helical" evidence="7">
    <location>
        <begin position="122"/>
        <end position="140"/>
    </location>
</feature>
<dbReference type="InterPro" id="IPR037294">
    <property type="entry name" value="ABC_BtuC-like"/>
</dbReference>